<evidence type="ECO:0000313" key="2">
    <source>
        <dbReference type="Proteomes" id="UP001172083"/>
    </source>
</evidence>
<dbReference type="PROSITE" id="PS51257">
    <property type="entry name" value="PROKAR_LIPOPROTEIN"/>
    <property type="match status" value="1"/>
</dbReference>
<dbReference type="Proteomes" id="UP001172083">
    <property type="component" value="Unassembled WGS sequence"/>
</dbReference>
<comment type="caution">
    <text evidence="1">The sequence shown here is derived from an EMBL/GenBank/DDBJ whole genome shotgun (WGS) entry which is preliminary data.</text>
</comment>
<dbReference type="EMBL" id="JAUJEB010000018">
    <property type="protein sequence ID" value="MDN5217488.1"/>
    <property type="molecule type" value="Genomic_DNA"/>
</dbReference>
<name>A0ABT8LMD4_9BACT</name>
<evidence type="ECO:0000313" key="1">
    <source>
        <dbReference type="EMBL" id="MDN5217488.1"/>
    </source>
</evidence>
<dbReference type="Pfam" id="PF20583">
    <property type="entry name" value="DUF6786"/>
    <property type="match status" value="1"/>
</dbReference>
<accession>A0ABT8LMD4</accession>
<keyword evidence="2" id="KW-1185">Reference proteome</keyword>
<dbReference type="InterPro" id="IPR046713">
    <property type="entry name" value="DUF6786"/>
</dbReference>
<gene>
    <name evidence="1" type="ORF">QQ020_35780</name>
</gene>
<organism evidence="1 2">
    <name type="scientific">Agaribacillus aureus</name>
    <dbReference type="NCBI Taxonomy" id="3051825"/>
    <lineage>
        <taxon>Bacteria</taxon>
        <taxon>Pseudomonadati</taxon>
        <taxon>Bacteroidota</taxon>
        <taxon>Cytophagia</taxon>
        <taxon>Cytophagales</taxon>
        <taxon>Splendidivirgaceae</taxon>
        <taxon>Agaribacillus</taxon>
    </lineage>
</organism>
<dbReference type="RefSeq" id="WP_346762823.1">
    <property type="nucleotide sequence ID" value="NZ_JAUJEB010000018.1"/>
</dbReference>
<protein>
    <recommendedName>
        <fullName evidence="3">Lipoprotein</fullName>
    </recommendedName>
</protein>
<sequence length="427" mass="47350">MNKLTYEARQWSSIYTILVILLLIACNTTRTEEKENDQISNETNKSFISYHEDVTFLEKYTDIIQLSDPSGSGKVALSPALQGRVMTSSSSGAPGRSYGWINRGLFESGDTLEHINVFGGEERFWLGPEGGQFSIFFKNGQEFNLETWQTPRLIDLEPFEVKEATTEKVVFTKTASLTNYSGFVFELGIEREIAILSNDEIKGELGLDQLDGIKAVGYQTTNILTNMGDDDWKKETGLLSIWLLGMFNPSPETTVIVSYIAGDETALGKPVNDEYFGKVPAERLIVKEEVIYFKGDGQFRSKIGLLPTRAKNVLGSYDASSKTLTIVKYNKPDEVVDYVNSLWEIQDAPYAGDVVNSYNDGSPEPGAKPLGPFYELETSSPALALKAGEQGIHIQMTCHFEGNVEALDRITQKVLGVSIEEIATAFK</sequence>
<proteinExistence type="predicted"/>
<reference evidence="1" key="1">
    <citation type="submission" date="2023-06" db="EMBL/GenBank/DDBJ databases">
        <title>Genomic of Agaribacillus aureum.</title>
        <authorList>
            <person name="Wang G."/>
        </authorList>
    </citation>
    <scope>NUCLEOTIDE SEQUENCE</scope>
    <source>
        <strain evidence="1">BMA12</strain>
    </source>
</reference>
<evidence type="ECO:0008006" key="3">
    <source>
        <dbReference type="Google" id="ProtNLM"/>
    </source>
</evidence>